<dbReference type="SMART" id="SM00343">
    <property type="entry name" value="ZnF_C2HC"/>
    <property type="match status" value="1"/>
</dbReference>
<sequence>MQEEAYKDLERLSCNNLKHIIQFLNDYMRLASKMGRLFTSPELSEKLWSKTPEELGKRIKDAFESKYKGNTIGVIPRILFSYKYLEAECKDAAFKRALKDLSFCSEIPIPRYYNKPERKYGVRRSTTYKGKPHSSHARIEKRKHLVRNKRCKCYLCGEEGHFARECPNDRKKHKEGCNV</sequence>
<dbReference type="SUPFAM" id="SSF57756">
    <property type="entry name" value="Retrovirus zinc finger-like domains"/>
    <property type="match status" value="1"/>
</dbReference>
<dbReference type="GO" id="GO:0008270">
    <property type="term" value="F:zinc ion binding"/>
    <property type="evidence" value="ECO:0007669"/>
    <property type="project" value="UniProtKB-KW"/>
</dbReference>
<dbReference type="PROSITE" id="PS50158">
    <property type="entry name" value="ZF_CCHC"/>
    <property type="match status" value="1"/>
</dbReference>
<keyword evidence="1" id="KW-0863">Zinc-finger</keyword>
<dbReference type="Gene3D" id="4.10.60.10">
    <property type="entry name" value="Zinc finger, CCHC-type"/>
    <property type="match status" value="1"/>
</dbReference>
<dbReference type="EMBL" id="HG996466">
    <property type="protein sequence ID" value="CAG1860225.1"/>
    <property type="molecule type" value="Genomic_DNA"/>
</dbReference>
<dbReference type="Pfam" id="PF00098">
    <property type="entry name" value="zf-CCHC"/>
    <property type="match status" value="1"/>
</dbReference>
<gene>
    <name evidence="3" type="ORF">GSMUA_305210.1</name>
</gene>
<keyword evidence="1" id="KW-0479">Metal-binding</keyword>
<dbReference type="InterPro" id="IPR001878">
    <property type="entry name" value="Znf_CCHC"/>
</dbReference>
<dbReference type="GO" id="GO:0003676">
    <property type="term" value="F:nucleic acid binding"/>
    <property type="evidence" value="ECO:0007669"/>
    <property type="project" value="InterPro"/>
</dbReference>
<feature type="domain" description="CCHC-type" evidence="2">
    <location>
        <begin position="152"/>
        <end position="168"/>
    </location>
</feature>
<evidence type="ECO:0000259" key="2">
    <source>
        <dbReference type="PROSITE" id="PS50158"/>
    </source>
</evidence>
<name>A0A8D7B3X5_MUSAM</name>
<evidence type="ECO:0000313" key="3">
    <source>
        <dbReference type="EMBL" id="CAG1860225.1"/>
    </source>
</evidence>
<organism evidence="3">
    <name type="scientific">Musa acuminata subsp. malaccensis</name>
    <name type="common">Wild banana</name>
    <name type="synonym">Musa malaccensis</name>
    <dbReference type="NCBI Taxonomy" id="214687"/>
    <lineage>
        <taxon>Eukaryota</taxon>
        <taxon>Viridiplantae</taxon>
        <taxon>Streptophyta</taxon>
        <taxon>Embryophyta</taxon>
        <taxon>Tracheophyta</taxon>
        <taxon>Spermatophyta</taxon>
        <taxon>Magnoliopsida</taxon>
        <taxon>Liliopsida</taxon>
        <taxon>Zingiberales</taxon>
        <taxon>Musaceae</taxon>
        <taxon>Musa</taxon>
    </lineage>
</organism>
<protein>
    <submittedName>
        <fullName evidence="3">(wild Malaysian banana) hypothetical protein</fullName>
    </submittedName>
</protein>
<accession>A0A8D7B3X5</accession>
<dbReference type="AlphaFoldDB" id="A0A8D7B3X5"/>
<dbReference type="Pfam" id="PF22909">
    <property type="entry name" value="Caulimovir_coat_dom"/>
    <property type="match status" value="1"/>
</dbReference>
<evidence type="ECO:0000256" key="1">
    <source>
        <dbReference type="PROSITE-ProRule" id="PRU00047"/>
    </source>
</evidence>
<dbReference type="InterPro" id="IPR036875">
    <property type="entry name" value="Znf_CCHC_sf"/>
</dbReference>
<proteinExistence type="predicted"/>
<keyword evidence="1" id="KW-0862">Zinc</keyword>
<reference evidence="3" key="1">
    <citation type="submission" date="2021-03" db="EMBL/GenBank/DDBJ databases">
        <authorList>
            <consortium name="Genoscope - CEA"/>
            <person name="William W."/>
        </authorList>
    </citation>
    <scope>NUCLEOTIDE SEQUENCE</scope>
    <source>
        <strain evidence="3">Doubled-haploid Pahang</strain>
    </source>
</reference>